<dbReference type="PANTHER" id="PTHR43546">
    <property type="entry name" value="UPF0173 METAL-DEPENDENT HYDROLASE MJ1163-RELATED"/>
    <property type="match status" value="1"/>
</dbReference>
<evidence type="ECO:0000313" key="2">
    <source>
        <dbReference type="EMBL" id="EQD41770.1"/>
    </source>
</evidence>
<comment type="caution">
    <text evidence="2">The sequence shown here is derived from an EMBL/GenBank/DDBJ whole genome shotgun (WGS) entry which is preliminary data.</text>
</comment>
<dbReference type="EMBL" id="AUZY01009527">
    <property type="protein sequence ID" value="EQD41770.1"/>
    <property type="molecule type" value="Genomic_DNA"/>
</dbReference>
<name>T1AIE9_9ZZZZ</name>
<protein>
    <submittedName>
        <fullName evidence="2">Beta-lactamase domain protein</fullName>
    </submittedName>
</protein>
<feature type="non-terminal residue" evidence="2">
    <location>
        <position position="191"/>
    </location>
</feature>
<dbReference type="PANTHER" id="PTHR43546:SF3">
    <property type="entry name" value="UPF0173 METAL-DEPENDENT HYDROLASE MJ1163"/>
    <property type="match status" value="1"/>
</dbReference>
<dbReference type="Pfam" id="PF13483">
    <property type="entry name" value="Lactamase_B_3"/>
    <property type="match status" value="1"/>
</dbReference>
<reference evidence="2" key="2">
    <citation type="journal article" date="2014" name="ISME J.">
        <title>Microbial stratification in low pH oxic and suboxic macroscopic growths along an acid mine drainage.</title>
        <authorList>
            <person name="Mendez-Garcia C."/>
            <person name="Mesa V."/>
            <person name="Sprenger R.R."/>
            <person name="Richter M."/>
            <person name="Diez M.S."/>
            <person name="Solano J."/>
            <person name="Bargiela R."/>
            <person name="Golyshina O.V."/>
            <person name="Manteca A."/>
            <person name="Ramos J.L."/>
            <person name="Gallego J.R."/>
            <person name="Llorente I."/>
            <person name="Martins Dos Santos V.A."/>
            <person name="Jensen O.N."/>
            <person name="Pelaez A.I."/>
            <person name="Sanchez J."/>
            <person name="Ferrer M."/>
        </authorList>
    </citation>
    <scope>NUCLEOTIDE SEQUENCE</scope>
</reference>
<reference evidence="2" key="1">
    <citation type="submission" date="2013-08" db="EMBL/GenBank/DDBJ databases">
        <authorList>
            <person name="Mendez C."/>
            <person name="Richter M."/>
            <person name="Ferrer M."/>
            <person name="Sanchez J."/>
        </authorList>
    </citation>
    <scope>NUCLEOTIDE SEQUENCE</scope>
</reference>
<evidence type="ECO:0000259" key="1">
    <source>
        <dbReference type="SMART" id="SM00849"/>
    </source>
</evidence>
<organism evidence="2">
    <name type="scientific">mine drainage metagenome</name>
    <dbReference type="NCBI Taxonomy" id="410659"/>
    <lineage>
        <taxon>unclassified sequences</taxon>
        <taxon>metagenomes</taxon>
        <taxon>ecological metagenomes</taxon>
    </lineage>
</organism>
<dbReference type="SMART" id="SM00849">
    <property type="entry name" value="Lactamase_B"/>
    <property type="match status" value="1"/>
</dbReference>
<proteinExistence type="predicted"/>
<dbReference type="InterPro" id="IPR036866">
    <property type="entry name" value="RibonucZ/Hydroxyglut_hydro"/>
</dbReference>
<accession>T1AIE9</accession>
<dbReference type="InterPro" id="IPR050114">
    <property type="entry name" value="UPF0173_UPF0282_UlaG_hydrolase"/>
</dbReference>
<feature type="domain" description="Metallo-beta-lactamase" evidence="1">
    <location>
        <begin position="13"/>
        <end position="191"/>
    </location>
</feature>
<dbReference type="InterPro" id="IPR001279">
    <property type="entry name" value="Metallo-B-lactamas"/>
</dbReference>
<dbReference type="AlphaFoldDB" id="T1AIE9"/>
<dbReference type="Gene3D" id="3.60.15.10">
    <property type="entry name" value="Ribonuclease Z/Hydroxyacylglutathione hydrolase-like"/>
    <property type="match status" value="1"/>
</dbReference>
<dbReference type="SUPFAM" id="SSF56281">
    <property type="entry name" value="Metallo-hydrolase/oxidoreductase"/>
    <property type="match status" value="1"/>
</dbReference>
<dbReference type="NCBIfam" id="NF001911">
    <property type="entry name" value="PRK00685.1"/>
    <property type="match status" value="1"/>
</dbReference>
<gene>
    <name evidence="2" type="ORF">B1B_14384</name>
</gene>
<sequence>MNMAEQFEVNWHGHACFTVGMTKKVIIDPFLEGNPVAKIKPDSVKVDMVAVTHGHFDHVADAVKIALKNSAPLVTMVELASILEEENKDLNAIGINHSGSTNIDGVRFTSVPAFHSSGYNGKYGGSPMGIIVTDGLKVYHAGDTGVFKDMEVIHDLYKPDISLLPIGGFFTMGIPEALYASRMLKSKYVIP</sequence>